<comment type="similarity">
    <text evidence="2">Belongs to the binding-protein-dependent transport system permease family. CysTW subfamily.</text>
</comment>
<dbReference type="PANTHER" id="PTHR42929:SF1">
    <property type="entry name" value="INNER MEMBRANE ABC TRANSPORTER PERMEASE PROTEIN YDCU-RELATED"/>
    <property type="match status" value="1"/>
</dbReference>
<evidence type="ECO:0000313" key="10">
    <source>
        <dbReference type="EMBL" id="TBW38440.1"/>
    </source>
</evidence>
<keyword evidence="6 8" id="KW-1133">Transmembrane helix</keyword>
<dbReference type="CDD" id="cd06261">
    <property type="entry name" value="TM_PBP2"/>
    <property type="match status" value="1"/>
</dbReference>
<comment type="subcellular location">
    <subcellularLocation>
        <location evidence="1 8">Cell membrane</location>
        <topology evidence="1 8">Multi-pass membrane protein</topology>
    </subcellularLocation>
</comment>
<proteinExistence type="inferred from homology"/>
<dbReference type="Proteomes" id="UP000292781">
    <property type="component" value="Unassembled WGS sequence"/>
</dbReference>
<dbReference type="OrthoDB" id="9807047at2"/>
<keyword evidence="7 8" id="KW-0472">Membrane</keyword>
<gene>
    <name evidence="10" type="ORF">EYW49_09215</name>
</gene>
<accession>A0A4Q9VTM0</accession>
<evidence type="ECO:0000256" key="3">
    <source>
        <dbReference type="ARBA" id="ARBA00022448"/>
    </source>
</evidence>
<feature type="transmembrane region" description="Helical" evidence="8">
    <location>
        <begin position="64"/>
        <end position="87"/>
    </location>
</feature>
<evidence type="ECO:0000256" key="8">
    <source>
        <dbReference type="RuleBase" id="RU363032"/>
    </source>
</evidence>
<evidence type="ECO:0000259" key="9">
    <source>
        <dbReference type="PROSITE" id="PS50928"/>
    </source>
</evidence>
<keyword evidence="4" id="KW-1003">Cell membrane</keyword>
<evidence type="ECO:0000256" key="7">
    <source>
        <dbReference type="ARBA" id="ARBA00023136"/>
    </source>
</evidence>
<dbReference type="SUPFAM" id="SSF161098">
    <property type="entry name" value="MetI-like"/>
    <property type="match status" value="1"/>
</dbReference>
<keyword evidence="5 8" id="KW-0812">Transmembrane</keyword>
<dbReference type="GO" id="GO:0055085">
    <property type="term" value="P:transmembrane transport"/>
    <property type="evidence" value="ECO:0007669"/>
    <property type="project" value="InterPro"/>
</dbReference>
<evidence type="ECO:0000256" key="6">
    <source>
        <dbReference type="ARBA" id="ARBA00022989"/>
    </source>
</evidence>
<dbReference type="AlphaFoldDB" id="A0A4Q9VTM0"/>
<dbReference type="PROSITE" id="PS50928">
    <property type="entry name" value="ABC_TM1"/>
    <property type="match status" value="1"/>
</dbReference>
<dbReference type="PROSITE" id="PS51257">
    <property type="entry name" value="PROKAR_LIPOPROTEIN"/>
    <property type="match status" value="1"/>
</dbReference>
<dbReference type="RefSeq" id="WP_131308634.1">
    <property type="nucleotide sequence ID" value="NZ_SJFN01000011.1"/>
</dbReference>
<dbReference type="EMBL" id="SJFN01000011">
    <property type="protein sequence ID" value="TBW38440.1"/>
    <property type="molecule type" value="Genomic_DNA"/>
</dbReference>
<evidence type="ECO:0000256" key="5">
    <source>
        <dbReference type="ARBA" id="ARBA00022692"/>
    </source>
</evidence>
<feature type="transmembrane region" description="Helical" evidence="8">
    <location>
        <begin position="199"/>
        <end position="221"/>
    </location>
</feature>
<feature type="transmembrane region" description="Helical" evidence="8">
    <location>
        <begin position="152"/>
        <end position="174"/>
    </location>
</feature>
<feature type="transmembrane region" description="Helical" evidence="8">
    <location>
        <begin position="12"/>
        <end position="44"/>
    </location>
</feature>
<reference evidence="10 11" key="1">
    <citation type="submission" date="2019-02" db="EMBL/GenBank/DDBJ databases">
        <title>Siculibacillus lacustris gen. nov., sp. nov., a new rosette-forming bacterium isolated from a freshwater crater lake (Lake St. Ana, Romania).</title>
        <authorList>
            <person name="Felfoldi T."/>
            <person name="Marton Z."/>
            <person name="Szabo A."/>
            <person name="Mentes A."/>
            <person name="Boka K."/>
            <person name="Marialigeti K."/>
            <person name="Mathe I."/>
            <person name="Koncz M."/>
            <person name="Schumann P."/>
            <person name="Toth E."/>
        </authorList>
    </citation>
    <scope>NUCLEOTIDE SEQUENCE [LARGE SCALE GENOMIC DNA]</scope>
    <source>
        <strain evidence="10 11">SA-279</strain>
    </source>
</reference>
<name>A0A4Q9VTM0_9HYPH</name>
<comment type="caution">
    <text evidence="10">The sequence shown here is derived from an EMBL/GenBank/DDBJ whole genome shotgun (WGS) entry which is preliminary data.</text>
</comment>
<protein>
    <submittedName>
        <fullName evidence="10">ABC transporter permease</fullName>
    </submittedName>
</protein>
<dbReference type="PANTHER" id="PTHR42929">
    <property type="entry name" value="INNER MEMBRANE ABC TRANSPORTER PERMEASE PROTEIN YDCU-RELATED-RELATED"/>
    <property type="match status" value="1"/>
</dbReference>
<feature type="transmembrane region" description="Helical" evidence="8">
    <location>
        <begin position="255"/>
        <end position="276"/>
    </location>
</feature>
<dbReference type="Gene3D" id="1.10.3720.10">
    <property type="entry name" value="MetI-like"/>
    <property type="match status" value="1"/>
</dbReference>
<feature type="domain" description="ABC transmembrane type-1" evidence="9">
    <location>
        <begin position="65"/>
        <end position="274"/>
    </location>
</feature>
<evidence type="ECO:0000256" key="1">
    <source>
        <dbReference type="ARBA" id="ARBA00004651"/>
    </source>
</evidence>
<organism evidence="10 11">
    <name type="scientific">Siculibacillus lacustris</name>
    <dbReference type="NCBI Taxonomy" id="1549641"/>
    <lineage>
        <taxon>Bacteria</taxon>
        <taxon>Pseudomonadati</taxon>
        <taxon>Pseudomonadota</taxon>
        <taxon>Alphaproteobacteria</taxon>
        <taxon>Hyphomicrobiales</taxon>
        <taxon>Ancalomicrobiaceae</taxon>
        <taxon>Siculibacillus</taxon>
    </lineage>
</organism>
<keyword evidence="11" id="KW-1185">Reference proteome</keyword>
<dbReference type="InterPro" id="IPR035906">
    <property type="entry name" value="MetI-like_sf"/>
</dbReference>
<evidence type="ECO:0000256" key="4">
    <source>
        <dbReference type="ARBA" id="ARBA00022475"/>
    </source>
</evidence>
<evidence type="ECO:0000313" key="11">
    <source>
        <dbReference type="Proteomes" id="UP000292781"/>
    </source>
</evidence>
<dbReference type="Pfam" id="PF00528">
    <property type="entry name" value="BPD_transp_1"/>
    <property type="match status" value="1"/>
</dbReference>
<feature type="transmembrane region" description="Helical" evidence="8">
    <location>
        <begin position="117"/>
        <end position="140"/>
    </location>
</feature>
<dbReference type="GO" id="GO:0005886">
    <property type="term" value="C:plasma membrane"/>
    <property type="evidence" value="ECO:0007669"/>
    <property type="project" value="UniProtKB-SubCell"/>
</dbReference>
<evidence type="ECO:0000256" key="2">
    <source>
        <dbReference type="ARBA" id="ARBA00007069"/>
    </source>
</evidence>
<keyword evidence="3 8" id="KW-0813">Transport</keyword>
<dbReference type="InterPro" id="IPR000515">
    <property type="entry name" value="MetI-like"/>
</dbReference>
<sequence length="289" mass="30690">MATDSDRGGRLALPVVLVLVAGCALPLAVLFVFSFFQVDFVAILKVPTLKNYIKVASSPTYRSLIGQAIASGLTVAAISAVIGYPLAWVIAKRVHFMKSACLTLLLIPLYTGDLVRIFAWRVVLGAEGVINAFLMWAGLVREPIRALLFSPFATHVVLTYDYLPFMVLGLWLAFESLDDHLLEAARDLGASEATIFRRIVLPLTSPGLIAGGMMVFVLVVGDYLTPQLIGGSSGVTVISAINDLFGTAFDWPLGSAIASSLLLILGVLIAAAALVVGRSTWGRAVVGGE</sequence>